<proteinExistence type="predicted"/>
<protein>
    <recommendedName>
        <fullName evidence="2">DUF5681 domain-containing protein</fullName>
    </recommendedName>
</protein>
<name>A0A6M3IJG3_9ZZZZ</name>
<evidence type="ECO:0000313" key="1">
    <source>
        <dbReference type="EMBL" id="QJA57514.1"/>
    </source>
</evidence>
<evidence type="ECO:0008006" key="2">
    <source>
        <dbReference type="Google" id="ProtNLM"/>
    </source>
</evidence>
<dbReference type="AlphaFoldDB" id="A0A6M3IJG3"/>
<dbReference type="EMBL" id="MT141277">
    <property type="protein sequence ID" value="QJA57514.1"/>
    <property type="molecule type" value="Genomic_DNA"/>
</dbReference>
<sequence>MPTKNKKKSNTTSTCRQGVRDIHGRFVKGVSGNPQGSNQFTTIVPLLEALERKGQSKKETFWDMVAKKCWKSDQVLIAVLKKIVPDKLDQSEKPLTKEQRDECTEHLRRLGIIKRQGV</sequence>
<organism evidence="1">
    <name type="scientific">viral metagenome</name>
    <dbReference type="NCBI Taxonomy" id="1070528"/>
    <lineage>
        <taxon>unclassified sequences</taxon>
        <taxon>metagenomes</taxon>
        <taxon>organismal metagenomes</taxon>
    </lineage>
</organism>
<gene>
    <name evidence="1" type="ORF">MM415B01629_0016</name>
</gene>
<reference evidence="1" key="1">
    <citation type="submission" date="2020-03" db="EMBL/GenBank/DDBJ databases">
        <title>The deep terrestrial virosphere.</title>
        <authorList>
            <person name="Holmfeldt K."/>
            <person name="Nilsson E."/>
            <person name="Simone D."/>
            <person name="Lopez-Fernandez M."/>
            <person name="Wu X."/>
            <person name="de Brujin I."/>
            <person name="Lundin D."/>
            <person name="Andersson A."/>
            <person name="Bertilsson S."/>
            <person name="Dopson M."/>
        </authorList>
    </citation>
    <scope>NUCLEOTIDE SEQUENCE</scope>
    <source>
        <strain evidence="1">MM415B01629</strain>
    </source>
</reference>
<accession>A0A6M3IJG3</accession>